<name>A0A9Q7AAW5_9BACT</name>
<dbReference type="RefSeq" id="WP_274372486.1">
    <property type="nucleotide sequence ID" value="NZ_CP072943.1"/>
</dbReference>
<dbReference type="KEGG" id="aram:KAR29_08020"/>
<feature type="region of interest" description="Disordered" evidence="1">
    <location>
        <begin position="33"/>
        <end position="96"/>
    </location>
</feature>
<keyword evidence="3" id="KW-1185">Reference proteome</keyword>
<dbReference type="EMBL" id="CP072943">
    <property type="protein sequence ID" value="QTX31334.1"/>
    <property type="molecule type" value="Genomic_DNA"/>
</dbReference>
<gene>
    <name evidence="2" type="ORF">KAR29_08020</name>
</gene>
<reference evidence="3" key="1">
    <citation type="submission" date="2021-04" db="EMBL/GenBank/DDBJ databases">
        <title>A novel Synergistetes isolate from a pyrite-forming mixed culture.</title>
        <authorList>
            <person name="Bunk B."/>
            <person name="Sproer C."/>
            <person name="Spring S."/>
            <person name="Pester M."/>
        </authorList>
    </citation>
    <scope>NUCLEOTIDE SEQUENCE [LARGE SCALE GENOMIC DNA]</scope>
    <source>
        <strain evidence="3">J.5.4.2-T.3.5.2</strain>
    </source>
</reference>
<dbReference type="Proteomes" id="UP000671879">
    <property type="component" value="Chromosome"/>
</dbReference>
<proteinExistence type="predicted"/>
<protein>
    <submittedName>
        <fullName evidence="2">Uncharacterized protein</fullName>
    </submittedName>
</protein>
<evidence type="ECO:0000256" key="1">
    <source>
        <dbReference type="SAM" id="MobiDB-lite"/>
    </source>
</evidence>
<dbReference type="AlphaFoldDB" id="A0A9Q7AAW5"/>
<evidence type="ECO:0000313" key="3">
    <source>
        <dbReference type="Proteomes" id="UP000671879"/>
    </source>
</evidence>
<sequence length="174" mass="18659">MKFKILLFALCLALSLLAGVLWALRGDREEPGLALPDRPLPGYPPLSEEGPFPKEKTAEEGSSSVALSGMARGSGRADPLLPLPRRGDPLGTERGNSVSLDIPPLLVELASQLDDLRKGLEGQTLEVVARGLNALPGITASPDRARWTLRGEDVKLEVSIPAEDIRIDLDQLIP</sequence>
<accession>A0A9Q7AAW5</accession>
<evidence type="ECO:0000313" key="2">
    <source>
        <dbReference type="EMBL" id="QTX31334.1"/>
    </source>
</evidence>
<organism evidence="2 3">
    <name type="scientific">Aminithiophilus ramosus</name>
    <dbReference type="NCBI Taxonomy" id="3029084"/>
    <lineage>
        <taxon>Bacteria</taxon>
        <taxon>Thermotogati</taxon>
        <taxon>Synergistota</taxon>
        <taxon>Synergistia</taxon>
        <taxon>Synergistales</taxon>
        <taxon>Aminithiophilaceae</taxon>
        <taxon>Aminithiophilus</taxon>
    </lineage>
</organism>